<keyword evidence="5 11" id="KW-0808">Transferase</keyword>
<keyword evidence="6 11" id="KW-0548">Nucleotidyltransferase</keyword>
<dbReference type="InterPro" id="IPR005248">
    <property type="entry name" value="NadD/NMNAT"/>
</dbReference>
<proteinExistence type="inferred from homology"/>
<evidence type="ECO:0000256" key="1">
    <source>
        <dbReference type="ARBA" id="ARBA00002324"/>
    </source>
</evidence>
<protein>
    <recommendedName>
        <fullName evidence="11">Probable nicotinate-nucleotide adenylyltransferase</fullName>
        <ecNumber evidence="11">2.7.7.18</ecNumber>
    </recommendedName>
    <alternativeName>
        <fullName evidence="11">Deamido-NAD(+) diphosphorylase</fullName>
    </alternativeName>
    <alternativeName>
        <fullName evidence="11">Deamido-NAD(+) pyrophosphorylase</fullName>
    </alternativeName>
    <alternativeName>
        <fullName evidence="11">Nicotinate mononucleotide adenylyltransferase</fullName>
        <shortName evidence="11">NaMN adenylyltransferase</shortName>
    </alternativeName>
</protein>
<evidence type="ECO:0000256" key="9">
    <source>
        <dbReference type="ARBA" id="ARBA00023027"/>
    </source>
</evidence>
<dbReference type="OrthoDB" id="5295945at2"/>
<name>A0A0S2HW41_9BACT</name>
<evidence type="ECO:0000256" key="10">
    <source>
        <dbReference type="ARBA" id="ARBA00048721"/>
    </source>
</evidence>
<dbReference type="EC" id="2.7.7.18" evidence="11"/>
<dbReference type="KEGG" id="blq:L21SP5_00589"/>
<dbReference type="GO" id="GO:0005524">
    <property type="term" value="F:ATP binding"/>
    <property type="evidence" value="ECO:0007669"/>
    <property type="project" value="UniProtKB-KW"/>
</dbReference>
<evidence type="ECO:0000256" key="6">
    <source>
        <dbReference type="ARBA" id="ARBA00022695"/>
    </source>
</evidence>
<keyword evidence="4 11" id="KW-0662">Pyridine nucleotide biosynthesis</keyword>
<keyword evidence="8 11" id="KW-0067">ATP-binding</keyword>
<dbReference type="InterPro" id="IPR004821">
    <property type="entry name" value="Cyt_trans-like"/>
</dbReference>
<sequence length="196" mass="23442">MNNTYSNITGLFFGSFNPIHIGHMALANYMIEYSSMKELWFIVSPQSPFKTNTSMLDNYARLELVHRAIGDDERFKVSDIEFHMPVPSYTIDSLTYLSEKYPKKHFALIIGADNLFHFHKWKNYKLLQEKYSIFVYPRRGFPKEQCPQFPNLHWIEAPIIEISSSFIRKSIAHKKDMRYFLPQNVWEYIDEMNFYR</sequence>
<dbReference type="NCBIfam" id="TIGR00482">
    <property type="entry name" value="nicotinate (nicotinamide) nucleotide adenylyltransferase"/>
    <property type="match status" value="1"/>
</dbReference>
<dbReference type="InterPro" id="IPR014729">
    <property type="entry name" value="Rossmann-like_a/b/a_fold"/>
</dbReference>
<keyword evidence="7 11" id="KW-0547">Nucleotide-binding</keyword>
<evidence type="ECO:0000256" key="4">
    <source>
        <dbReference type="ARBA" id="ARBA00022642"/>
    </source>
</evidence>
<comment type="function">
    <text evidence="1 11">Catalyzes the reversible adenylation of nicotinate mononucleotide (NaMN) to nicotinic acid adenine dinucleotide (NaAD).</text>
</comment>
<organism evidence="13 14">
    <name type="scientific">Salinivirga cyanobacteriivorans</name>
    <dbReference type="NCBI Taxonomy" id="1307839"/>
    <lineage>
        <taxon>Bacteria</taxon>
        <taxon>Pseudomonadati</taxon>
        <taxon>Bacteroidota</taxon>
        <taxon>Bacteroidia</taxon>
        <taxon>Bacteroidales</taxon>
        <taxon>Salinivirgaceae</taxon>
        <taxon>Salinivirga</taxon>
    </lineage>
</organism>
<dbReference type="CDD" id="cd02165">
    <property type="entry name" value="NMNAT"/>
    <property type="match status" value="1"/>
</dbReference>
<dbReference type="AlphaFoldDB" id="A0A0S2HW41"/>
<dbReference type="STRING" id="1307839.L21SP5_00589"/>
<evidence type="ECO:0000256" key="11">
    <source>
        <dbReference type="HAMAP-Rule" id="MF_00244"/>
    </source>
</evidence>
<dbReference type="EMBL" id="CP013118">
    <property type="protein sequence ID" value="ALO14264.1"/>
    <property type="molecule type" value="Genomic_DNA"/>
</dbReference>
<evidence type="ECO:0000313" key="13">
    <source>
        <dbReference type="EMBL" id="ALO14264.1"/>
    </source>
</evidence>
<dbReference type="UniPathway" id="UPA00253">
    <property type="reaction ID" value="UER00332"/>
</dbReference>
<feature type="domain" description="Cytidyltransferase-like" evidence="12">
    <location>
        <begin position="11"/>
        <end position="169"/>
    </location>
</feature>
<dbReference type="GO" id="GO:0009435">
    <property type="term" value="P:NAD+ biosynthetic process"/>
    <property type="evidence" value="ECO:0007669"/>
    <property type="project" value="UniProtKB-UniRule"/>
</dbReference>
<dbReference type="PANTHER" id="PTHR39321:SF3">
    <property type="entry name" value="PHOSPHOPANTETHEINE ADENYLYLTRANSFERASE"/>
    <property type="match status" value="1"/>
</dbReference>
<comment type="pathway">
    <text evidence="2 11">Cofactor biosynthesis; NAD(+) biosynthesis; deamido-NAD(+) from nicotinate D-ribonucleotide: step 1/1.</text>
</comment>
<dbReference type="Gene3D" id="3.40.50.620">
    <property type="entry name" value="HUPs"/>
    <property type="match status" value="1"/>
</dbReference>
<accession>A0A0S2HW41</accession>
<comment type="catalytic activity">
    <reaction evidence="10 11">
        <text>nicotinate beta-D-ribonucleotide + ATP + H(+) = deamido-NAD(+) + diphosphate</text>
        <dbReference type="Rhea" id="RHEA:22860"/>
        <dbReference type="ChEBI" id="CHEBI:15378"/>
        <dbReference type="ChEBI" id="CHEBI:30616"/>
        <dbReference type="ChEBI" id="CHEBI:33019"/>
        <dbReference type="ChEBI" id="CHEBI:57502"/>
        <dbReference type="ChEBI" id="CHEBI:58437"/>
        <dbReference type="EC" id="2.7.7.18"/>
    </reaction>
</comment>
<evidence type="ECO:0000259" key="12">
    <source>
        <dbReference type="Pfam" id="PF01467"/>
    </source>
</evidence>
<reference evidence="13 14" key="1">
    <citation type="submission" date="2015-11" db="EMBL/GenBank/DDBJ databases">
        <title>Description and complete genome sequence of a novel strain predominating in hypersaline microbial mats and representing a new family of the Bacteriodetes phylum.</title>
        <authorList>
            <person name="Spring S."/>
            <person name="Bunk B."/>
            <person name="Sproer C."/>
            <person name="Klenk H.-P."/>
        </authorList>
    </citation>
    <scope>NUCLEOTIDE SEQUENCE [LARGE SCALE GENOMIC DNA]</scope>
    <source>
        <strain evidence="13 14">L21-Spi-D4</strain>
    </source>
</reference>
<dbReference type="HAMAP" id="MF_00244">
    <property type="entry name" value="NaMN_adenylyltr"/>
    <property type="match status" value="1"/>
</dbReference>
<gene>
    <name evidence="11 13" type="primary">nadD</name>
    <name evidence="13" type="ORF">L21SP5_00589</name>
</gene>
<dbReference type="PANTHER" id="PTHR39321">
    <property type="entry name" value="NICOTINATE-NUCLEOTIDE ADENYLYLTRANSFERASE-RELATED"/>
    <property type="match status" value="1"/>
</dbReference>
<comment type="similarity">
    <text evidence="3 11">Belongs to the NadD family.</text>
</comment>
<evidence type="ECO:0000256" key="3">
    <source>
        <dbReference type="ARBA" id="ARBA00009014"/>
    </source>
</evidence>
<evidence type="ECO:0000256" key="5">
    <source>
        <dbReference type="ARBA" id="ARBA00022679"/>
    </source>
</evidence>
<keyword evidence="14" id="KW-1185">Reference proteome</keyword>
<dbReference type="GO" id="GO:0004515">
    <property type="term" value="F:nicotinate-nucleotide adenylyltransferase activity"/>
    <property type="evidence" value="ECO:0007669"/>
    <property type="project" value="UniProtKB-UniRule"/>
</dbReference>
<evidence type="ECO:0000313" key="14">
    <source>
        <dbReference type="Proteomes" id="UP000064893"/>
    </source>
</evidence>
<dbReference type="Pfam" id="PF01467">
    <property type="entry name" value="CTP_transf_like"/>
    <property type="match status" value="1"/>
</dbReference>
<evidence type="ECO:0000256" key="2">
    <source>
        <dbReference type="ARBA" id="ARBA00005019"/>
    </source>
</evidence>
<evidence type="ECO:0000256" key="8">
    <source>
        <dbReference type="ARBA" id="ARBA00022840"/>
    </source>
</evidence>
<dbReference type="Proteomes" id="UP000064893">
    <property type="component" value="Chromosome"/>
</dbReference>
<dbReference type="RefSeq" id="WP_057951827.1">
    <property type="nucleotide sequence ID" value="NZ_CP013118.1"/>
</dbReference>
<evidence type="ECO:0000256" key="7">
    <source>
        <dbReference type="ARBA" id="ARBA00022741"/>
    </source>
</evidence>
<dbReference type="SUPFAM" id="SSF52374">
    <property type="entry name" value="Nucleotidylyl transferase"/>
    <property type="match status" value="1"/>
</dbReference>
<dbReference type="PATRIC" id="fig|1307839.3.peg.632"/>
<keyword evidence="9 11" id="KW-0520">NAD</keyword>